<feature type="compositionally biased region" description="Polar residues" evidence="1">
    <location>
        <begin position="178"/>
        <end position="194"/>
    </location>
</feature>
<keyword evidence="3" id="KW-1185">Reference proteome</keyword>
<gene>
    <name evidence="2" type="ORF">B0T16DRAFT_461377</name>
</gene>
<dbReference type="AlphaFoldDB" id="A0AA39XW07"/>
<reference evidence="2" key="1">
    <citation type="submission" date="2023-06" db="EMBL/GenBank/DDBJ databases">
        <title>Genome-scale phylogeny and comparative genomics of the fungal order Sordariales.</title>
        <authorList>
            <consortium name="Lawrence Berkeley National Laboratory"/>
            <person name="Hensen N."/>
            <person name="Bonometti L."/>
            <person name="Westerberg I."/>
            <person name="Brannstrom I.O."/>
            <person name="Guillou S."/>
            <person name="Cros-Aarteil S."/>
            <person name="Calhoun S."/>
            <person name="Haridas S."/>
            <person name="Kuo A."/>
            <person name="Mondo S."/>
            <person name="Pangilinan J."/>
            <person name="Riley R."/>
            <person name="Labutti K."/>
            <person name="Andreopoulos B."/>
            <person name="Lipzen A."/>
            <person name="Chen C."/>
            <person name="Yanf M."/>
            <person name="Daum C."/>
            <person name="Ng V."/>
            <person name="Clum A."/>
            <person name="Steindorff A."/>
            <person name="Ohm R."/>
            <person name="Martin F."/>
            <person name="Silar P."/>
            <person name="Natvig D."/>
            <person name="Lalanne C."/>
            <person name="Gautier V."/>
            <person name="Ament-Velasquez S.L."/>
            <person name="Kruys A."/>
            <person name="Hutchinson M.I."/>
            <person name="Powell A.J."/>
            <person name="Barry K."/>
            <person name="Miller A.N."/>
            <person name="Grigoriev I.V."/>
            <person name="Debuchy R."/>
            <person name="Gladieux P."/>
            <person name="Thoren M.H."/>
            <person name="Johannesson H."/>
        </authorList>
    </citation>
    <scope>NUCLEOTIDE SEQUENCE</scope>
    <source>
        <strain evidence="2">SMH2532-1</strain>
    </source>
</reference>
<dbReference type="Proteomes" id="UP001174936">
    <property type="component" value="Unassembled WGS sequence"/>
</dbReference>
<proteinExistence type="predicted"/>
<sequence length="333" mass="37188">MLNNDEVDSRHLLDEFKTAIDEFTATFAVNKLKEAVERADAVMRRAWDEIQNGHWKLENERKGLLEAALKSRPSMTARAEALNSSLKSFHPPAYQEMEMFFARGPDPIVGRSGTPPTDIRRSSGGLTLPLGSDGSQSPSGEGQLFAPISMPPPAQKRKAQEDRGLRKANRPPNKKGKTTNVQLDQPPVQLNTPIRDSGITRTVQAEEVGQREFVFKYRHPAYNGAEEYFVLRCLSRRGDIIPFTTDPFLSPSPEKPAPAIEHFGEENARCHDRATDSDRIGIMNSYGYRVVGCVNDAWMEASNAYLKASIAYSEQEAERKGREKRASNPAVTR</sequence>
<evidence type="ECO:0000313" key="2">
    <source>
        <dbReference type="EMBL" id="KAK0641298.1"/>
    </source>
</evidence>
<comment type="caution">
    <text evidence="2">The sequence shown here is derived from an EMBL/GenBank/DDBJ whole genome shotgun (WGS) entry which is preliminary data.</text>
</comment>
<feature type="region of interest" description="Disordered" evidence="1">
    <location>
        <begin position="105"/>
        <end position="194"/>
    </location>
</feature>
<evidence type="ECO:0000256" key="1">
    <source>
        <dbReference type="SAM" id="MobiDB-lite"/>
    </source>
</evidence>
<organism evidence="2 3">
    <name type="scientific">Cercophora newfieldiana</name>
    <dbReference type="NCBI Taxonomy" id="92897"/>
    <lineage>
        <taxon>Eukaryota</taxon>
        <taxon>Fungi</taxon>
        <taxon>Dikarya</taxon>
        <taxon>Ascomycota</taxon>
        <taxon>Pezizomycotina</taxon>
        <taxon>Sordariomycetes</taxon>
        <taxon>Sordariomycetidae</taxon>
        <taxon>Sordariales</taxon>
        <taxon>Lasiosphaeriaceae</taxon>
        <taxon>Cercophora</taxon>
    </lineage>
</organism>
<evidence type="ECO:0000313" key="3">
    <source>
        <dbReference type="Proteomes" id="UP001174936"/>
    </source>
</evidence>
<accession>A0AA39XW07</accession>
<feature type="compositionally biased region" description="Basic residues" evidence="1">
    <location>
        <begin position="166"/>
        <end position="177"/>
    </location>
</feature>
<name>A0AA39XW07_9PEZI</name>
<dbReference type="EMBL" id="JAULSV010000006">
    <property type="protein sequence ID" value="KAK0641298.1"/>
    <property type="molecule type" value="Genomic_DNA"/>
</dbReference>
<protein>
    <submittedName>
        <fullName evidence="2">Uncharacterized protein</fullName>
    </submittedName>
</protein>